<protein>
    <recommendedName>
        <fullName evidence="3">Heme exporter protein C</fullName>
    </recommendedName>
</protein>
<reference evidence="10 11" key="1">
    <citation type="submission" date="2023-07" db="EMBL/GenBank/DDBJ databases">
        <title>Genomic Encyclopedia of Type Strains, Phase IV (KMG-IV): sequencing the most valuable type-strain genomes for metagenomic binning, comparative biology and taxonomic classification.</title>
        <authorList>
            <person name="Goeker M."/>
        </authorList>
    </citation>
    <scope>NUCLEOTIDE SEQUENCE [LARGE SCALE GENOMIC DNA]</scope>
    <source>
        <strain evidence="10 11">DSM 4006</strain>
    </source>
</reference>
<dbReference type="InterPro" id="IPR045062">
    <property type="entry name" value="Cyt_c_biogenesis_CcsA/CcmC"/>
</dbReference>
<evidence type="ECO:0000256" key="4">
    <source>
        <dbReference type="ARBA" id="ARBA00022692"/>
    </source>
</evidence>
<evidence type="ECO:0000256" key="8">
    <source>
        <dbReference type="SAM" id="Phobius"/>
    </source>
</evidence>
<dbReference type="PRINTS" id="PR01386">
    <property type="entry name" value="CCMCBIOGNSIS"/>
</dbReference>
<feature type="transmembrane region" description="Helical" evidence="8">
    <location>
        <begin position="110"/>
        <end position="128"/>
    </location>
</feature>
<dbReference type="InterPro" id="IPR002541">
    <property type="entry name" value="Cyt_c_assembly"/>
</dbReference>
<organism evidence="10 11">
    <name type="scientific">Alicyclobacillus cycloheptanicus</name>
    <dbReference type="NCBI Taxonomy" id="1457"/>
    <lineage>
        <taxon>Bacteria</taxon>
        <taxon>Bacillati</taxon>
        <taxon>Bacillota</taxon>
        <taxon>Bacilli</taxon>
        <taxon>Bacillales</taxon>
        <taxon>Alicyclobacillaceae</taxon>
        <taxon>Alicyclobacillus</taxon>
    </lineage>
</organism>
<comment type="caution">
    <text evidence="10">The sequence shown here is derived from an EMBL/GenBank/DDBJ whole genome shotgun (WGS) entry which is preliminary data.</text>
</comment>
<evidence type="ECO:0000259" key="9">
    <source>
        <dbReference type="Pfam" id="PF01578"/>
    </source>
</evidence>
<feature type="transmembrane region" description="Helical" evidence="8">
    <location>
        <begin position="47"/>
        <end position="67"/>
    </location>
</feature>
<keyword evidence="4 8" id="KW-0812">Transmembrane</keyword>
<dbReference type="PANTHER" id="PTHR30071:SF1">
    <property type="entry name" value="CYTOCHROME B_B6 PROTEIN-RELATED"/>
    <property type="match status" value="1"/>
</dbReference>
<comment type="subcellular location">
    <subcellularLocation>
        <location evidence="1">Membrane</location>
        <topology evidence="1">Multi-pass membrane protein</topology>
    </subcellularLocation>
</comment>
<sequence length="242" mass="27842">MKRWLPVYAGFVGVLVLVDLYLALIWSPPEKTMGNLVRIMYFHVSSAWIAFLAIGVTFVCTVLYLFTRNLRFDRIAVSSAELGLFYTSITLVTGSLWARPIWNTWWTWDPRLTTTLILWFLYLGYLLLRGTMEGVERRARISGIYAIIASIDVPIIHMSVTWWRSIHPNVINESGFNMPGPMVVALMFGFFTFFCIYVLLLVLRVRLESQRARLYALREQVRDIRAQEVPGAVSLQPGKSHS</sequence>
<feature type="transmembrane region" description="Helical" evidence="8">
    <location>
        <begin position="140"/>
        <end position="163"/>
    </location>
</feature>
<evidence type="ECO:0000256" key="7">
    <source>
        <dbReference type="ARBA" id="ARBA00023136"/>
    </source>
</evidence>
<accession>A0ABT9XDN1</accession>
<feature type="transmembrane region" description="Helical" evidence="8">
    <location>
        <begin position="79"/>
        <end position="98"/>
    </location>
</feature>
<evidence type="ECO:0000256" key="5">
    <source>
        <dbReference type="ARBA" id="ARBA00022748"/>
    </source>
</evidence>
<comment type="similarity">
    <text evidence="2">Belongs to the CcmC/CycZ/HelC family.</text>
</comment>
<proteinExistence type="inferred from homology"/>
<dbReference type="RefSeq" id="WP_274455803.1">
    <property type="nucleotide sequence ID" value="NZ_CP067097.1"/>
</dbReference>
<name>A0ABT9XDN1_9BACL</name>
<dbReference type="InterPro" id="IPR003557">
    <property type="entry name" value="Cyt_c_biogenesis_CcmC"/>
</dbReference>
<evidence type="ECO:0000313" key="11">
    <source>
        <dbReference type="Proteomes" id="UP001232973"/>
    </source>
</evidence>
<evidence type="ECO:0000256" key="6">
    <source>
        <dbReference type="ARBA" id="ARBA00022989"/>
    </source>
</evidence>
<dbReference type="Pfam" id="PF01578">
    <property type="entry name" value="Cytochrom_C_asm"/>
    <property type="match status" value="1"/>
</dbReference>
<evidence type="ECO:0000256" key="2">
    <source>
        <dbReference type="ARBA" id="ARBA00005840"/>
    </source>
</evidence>
<dbReference type="PANTHER" id="PTHR30071">
    <property type="entry name" value="HEME EXPORTER PROTEIN C"/>
    <property type="match status" value="1"/>
</dbReference>
<dbReference type="EMBL" id="JAUSTP010000001">
    <property type="protein sequence ID" value="MDQ0188398.1"/>
    <property type="molecule type" value="Genomic_DNA"/>
</dbReference>
<keyword evidence="7 8" id="KW-0472">Membrane</keyword>
<feature type="transmembrane region" description="Helical" evidence="8">
    <location>
        <begin position="7"/>
        <end position="27"/>
    </location>
</feature>
<keyword evidence="11" id="KW-1185">Reference proteome</keyword>
<keyword evidence="6 8" id="KW-1133">Transmembrane helix</keyword>
<feature type="domain" description="Cytochrome c assembly protein" evidence="9">
    <location>
        <begin position="22"/>
        <end position="166"/>
    </location>
</feature>
<gene>
    <name evidence="10" type="ORF">J2S03_000202</name>
</gene>
<evidence type="ECO:0000256" key="1">
    <source>
        <dbReference type="ARBA" id="ARBA00004141"/>
    </source>
</evidence>
<evidence type="ECO:0000256" key="3">
    <source>
        <dbReference type="ARBA" id="ARBA00016463"/>
    </source>
</evidence>
<dbReference type="Proteomes" id="UP001232973">
    <property type="component" value="Unassembled WGS sequence"/>
</dbReference>
<feature type="transmembrane region" description="Helical" evidence="8">
    <location>
        <begin position="183"/>
        <end position="203"/>
    </location>
</feature>
<evidence type="ECO:0000313" key="10">
    <source>
        <dbReference type="EMBL" id="MDQ0188398.1"/>
    </source>
</evidence>
<keyword evidence="5" id="KW-0201">Cytochrome c-type biogenesis</keyword>